<evidence type="ECO:0000313" key="1">
    <source>
        <dbReference type="EMBL" id="OWR04069.1"/>
    </source>
</evidence>
<comment type="caution">
    <text evidence="1">The sequence shown here is derived from an EMBL/GenBank/DDBJ whole genome shotgun (WGS) entry which is preliminary data.</text>
</comment>
<accession>A0A254N7T1</accession>
<protein>
    <submittedName>
        <fullName evidence="1">Uncharacterized protein</fullName>
    </submittedName>
</protein>
<keyword evidence="2" id="KW-1185">Reference proteome</keyword>
<organism evidence="1 2">
    <name type="scientific">Roseateles puraquae</name>
    <dbReference type="NCBI Taxonomy" id="431059"/>
    <lineage>
        <taxon>Bacteria</taxon>
        <taxon>Pseudomonadati</taxon>
        <taxon>Pseudomonadota</taxon>
        <taxon>Betaproteobacteria</taxon>
        <taxon>Burkholderiales</taxon>
        <taxon>Sphaerotilaceae</taxon>
        <taxon>Roseateles</taxon>
    </lineage>
</organism>
<evidence type="ECO:0000313" key="2">
    <source>
        <dbReference type="Proteomes" id="UP000197446"/>
    </source>
</evidence>
<dbReference type="Proteomes" id="UP000197446">
    <property type="component" value="Unassembled WGS sequence"/>
</dbReference>
<name>A0A254N7T1_9BURK</name>
<proteinExistence type="predicted"/>
<reference evidence="1 2" key="1">
    <citation type="journal article" date="2007" name="Int. J. Syst. Evol. Microbiol.">
        <title>Description of Pelomonas aquatica sp. nov. and Pelomonas puraquae sp. nov., isolated from industrial and haemodialysis water.</title>
        <authorList>
            <person name="Gomila M."/>
            <person name="Bowien B."/>
            <person name="Falsen E."/>
            <person name="Moore E.R."/>
            <person name="Lalucat J."/>
        </authorList>
    </citation>
    <scope>NUCLEOTIDE SEQUENCE [LARGE SCALE GENOMIC DNA]</scope>
    <source>
        <strain evidence="1 2">CCUG 52769</strain>
    </source>
</reference>
<dbReference type="AlphaFoldDB" id="A0A254N7T1"/>
<dbReference type="NCBIfam" id="NF041728">
    <property type="entry name" value="BPSL0761_fam"/>
    <property type="match status" value="1"/>
</dbReference>
<dbReference type="EMBL" id="NISI01000003">
    <property type="protein sequence ID" value="OWR04069.1"/>
    <property type="molecule type" value="Genomic_DNA"/>
</dbReference>
<sequence>MTTPEERQRNLVWGRETLTELAHDDALPLAWRSEATSLLNDYPPLARLQQADADDLLALQAEFVKVLSEARWFFMRVRSHASSTEQRRYSLTVVLRHFA</sequence>
<dbReference type="OrthoDB" id="5956333at2"/>
<dbReference type="InterPro" id="IPR049723">
    <property type="entry name" value="BPSL0761-like"/>
</dbReference>
<dbReference type="RefSeq" id="WP_088483089.1">
    <property type="nucleotide sequence ID" value="NZ_NISI01000003.1"/>
</dbReference>
<gene>
    <name evidence="1" type="ORF">CDO81_10120</name>
</gene>